<proteinExistence type="predicted"/>
<feature type="compositionally biased region" description="Basic and acidic residues" evidence="1">
    <location>
        <begin position="52"/>
        <end position="61"/>
    </location>
</feature>
<organism evidence="2">
    <name type="scientific">Spodoptera frugiperda</name>
    <name type="common">Fall armyworm</name>
    <dbReference type="NCBI Taxonomy" id="7108"/>
    <lineage>
        <taxon>Eukaryota</taxon>
        <taxon>Metazoa</taxon>
        <taxon>Ecdysozoa</taxon>
        <taxon>Arthropoda</taxon>
        <taxon>Hexapoda</taxon>
        <taxon>Insecta</taxon>
        <taxon>Pterygota</taxon>
        <taxon>Neoptera</taxon>
        <taxon>Endopterygota</taxon>
        <taxon>Lepidoptera</taxon>
        <taxon>Glossata</taxon>
        <taxon>Ditrysia</taxon>
        <taxon>Noctuoidea</taxon>
        <taxon>Noctuidae</taxon>
        <taxon>Amphipyrinae</taxon>
        <taxon>Spodoptera</taxon>
    </lineage>
</organism>
<evidence type="ECO:0000256" key="1">
    <source>
        <dbReference type="SAM" id="MobiDB-lite"/>
    </source>
</evidence>
<feature type="region of interest" description="Disordered" evidence="1">
    <location>
        <begin position="41"/>
        <end position="72"/>
    </location>
</feature>
<dbReference type="EMBL" id="ODYU01006312">
    <property type="protein sequence ID" value="SOQ48051.1"/>
    <property type="molecule type" value="Genomic_DNA"/>
</dbReference>
<accession>A0A2H1W4P1</accession>
<gene>
    <name evidence="2" type="ORF">SFRICE_013875</name>
</gene>
<dbReference type="AlphaFoldDB" id="A0A2H1W4P1"/>
<evidence type="ECO:0000313" key="2">
    <source>
        <dbReference type="EMBL" id="SOQ48051.1"/>
    </source>
</evidence>
<sequence length="247" mass="26701">MTSSALGEARGSVRFLLTKTTPFLLLVDELESRGSRDAGRFEKKNCRGKIGKRADGSHDGKQSPTPMDPRNTRVVTSALPILWGKPSNDFSALGKTRASVRALLTKNHPVPTPAFRAGASVNPLNPKRQLADHTKSCSAARCTATSCPATTPSVQSRGEHHLMTSPSFSLGEARGSVTLLLSKNHPTDHLMVKFATAHGRSKHQMRYKCVAGLLGVRNLRVIGESGIRKIERGRGGRGERECQTPTD</sequence>
<name>A0A2H1W4P1_SPOFR</name>
<reference evidence="2" key="1">
    <citation type="submission" date="2016-07" db="EMBL/GenBank/DDBJ databases">
        <authorList>
            <person name="Bretaudeau A."/>
        </authorList>
    </citation>
    <scope>NUCLEOTIDE SEQUENCE</scope>
    <source>
        <strain evidence="2">Rice</strain>
        <tissue evidence="2">Whole body</tissue>
    </source>
</reference>
<protein>
    <submittedName>
        <fullName evidence="2">SFRICE_013875</fullName>
    </submittedName>
</protein>